<dbReference type="Proteomes" id="UP000179807">
    <property type="component" value="Unassembled WGS sequence"/>
</dbReference>
<reference evidence="1" key="1">
    <citation type="submission" date="2016-10" db="EMBL/GenBank/DDBJ databases">
        <authorList>
            <person name="Benchimol M."/>
            <person name="Almeida L.G."/>
            <person name="Vasconcelos A.T."/>
            <person name="Perreira-Neves A."/>
            <person name="Rosa I.A."/>
            <person name="Tasca T."/>
            <person name="Bogo M.R."/>
            <person name="de Souza W."/>
        </authorList>
    </citation>
    <scope>NUCLEOTIDE SEQUENCE [LARGE SCALE GENOMIC DNA]</scope>
    <source>
        <strain evidence="1">K</strain>
    </source>
</reference>
<name>A0A1J4KJS1_9EUKA</name>
<evidence type="ECO:0000313" key="2">
    <source>
        <dbReference type="Proteomes" id="UP000179807"/>
    </source>
</evidence>
<dbReference type="SUPFAM" id="SSF52058">
    <property type="entry name" value="L domain-like"/>
    <property type="match status" value="1"/>
</dbReference>
<dbReference type="InterPro" id="IPR053139">
    <property type="entry name" value="Surface_bspA-like"/>
</dbReference>
<dbReference type="InterPro" id="IPR026906">
    <property type="entry name" value="LRR_5"/>
</dbReference>
<dbReference type="EMBL" id="MLAK01000590">
    <property type="protein sequence ID" value="OHT11362.1"/>
    <property type="molecule type" value="Genomic_DNA"/>
</dbReference>
<comment type="caution">
    <text evidence="1">The sequence shown here is derived from an EMBL/GenBank/DDBJ whole genome shotgun (WGS) entry which is preliminary data.</text>
</comment>
<dbReference type="Pfam" id="PF13306">
    <property type="entry name" value="LRR_5"/>
    <property type="match status" value="2"/>
</dbReference>
<dbReference type="AlphaFoldDB" id="A0A1J4KJS1"/>
<accession>A0A1J4KJS1</accession>
<organism evidence="1 2">
    <name type="scientific">Tritrichomonas foetus</name>
    <dbReference type="NCBI Taxonomy" id="1144522"/>
    <lineage>
        <taxon>Eukaryota</taxon>
        <taxon>Metamonada</taxon>
        <taxon>Parabasalia</taxon>
        <taxon>Tritrichomonadida</taxon>
        <taxon>Tritrichomonadidae</taxon>
        <taxon>Tritrichomonas</taxon>
    </lineage>
</organism>
<protein>
    <recommendedName>
        <fullName evidence="3">Surface antigen BspA-like</fullName>
    </recommendedName>
</protein>
<gene>
    <name evidence="1" type="ORF">TRFO_19253</name>
</gene>
<dbReference type="Gene3D" id="3.80.10.10">
    <property type="entry name" value="Ribonuclease Inhibitor"/>
    <property type="match status" value="2"/>
</dbReference>
<dbReference type="RefSeq" id="XP_068364498.1">
    <property type="nucleotide sequence ID" value="XM_068500684.1"/>
</dbReference>
<dbReference type="GeneID" id="94835388"/>
<proteinExistence type="predicted"/>
<dbReference type="VEuPathDB" id="TrichDB:TRFO_19253"/>
<evidence type="ECO:0008006" key="3">
    <source>
        <dbReference type="Google" id="ProtNLM"/>
    </source>
</evidence>
<evidence type="ECO:0000313" key="1">
    <source>
        <dbReference type="EMBL" id="OHT11362.1"/>
    </source>
</evidence>
<dbReference type="InterPro" id="IPR032675">
    <property type="entry name" value="LRR_dom_sf"/>
</dbReference>
<dbReference type="OrthoDB" id="10031018at2759"/>
<sequence length="355" mass="40067">MHKQANNIVEVSRRFRTYKPSKKNTINKNRDSKPKYSGFRINKLILPKNVNTLRLTKLKQLTEIDLSNTTSLSQIRLSNTKIESITIPDSVKLLEDGCFENCFQLTTVTFSDKSQCHTFGKKAFYKCGITSIELPKSLKLIGSFCFHECNQLNMIDLSKCHAKLSQNSISSCPSLTTLKINKSISFAESSISDCENITTIEGSPIFNQTGLLIDQKSIYYCNKNTKSVTIPRNITLIPQKCFNFQNFRKITFENGSDCMVIGENAFSSSSVKKITIPDKTNIIQNYAFGNCTKLKSVILSNNLTRFGIFSFSLTNISSIEIPKSVEKIPIGCFYGCNNLKTVIFSKDNSIKKNWF</sequence>
<dbReference type="PANTHER" id="PTHR45661">
    <property type="entry name" value="SURFACE ANTIGEN"/>
    <property type="match status" value="1"/>
</dbReference>
<dbReference type="PANTHER" id="PTHR45661:SF3">
    <property type="entry name" value="IG-LIKE DOMAIN-CONTAINING PROTEIN"/>
    <property type="match status" value="1"/>
</dbReference>
<keyword evidence="2" id="KW-1185">Reference proteome</keyword>